<evidence type="ECO:0000256" key="10">
    <source>
        <dbReference type="ARBA" id="ARBA00078183"/>
    </source>
</evidence>
<dbReference type="PANTHER" id="PTHR23114:SF17">
    <property type="entry name" value="M7GPPPN-MRNA HYDROLASE"/>
    <property type="match status" value="1"/>
</dbReference>
<dbReference type="InterPro" id="IPR015797">
    <property type="entry name" value="NUDIX_hydrolase-like_dom_sf"/>
</dbReference>
<evidence type="ECO:0000313" key="14">
    <source>
        <dbReference type="WBParaSite" id="PSU_v2.g13285.t1"/>
    </source>
</evidence>
<feature type="region of interest" description="Disordered" evidence="11">
    <location>
        <begin position="1"/>
        <end position="29"/>
    </location>
</feature>
<feature type="compositionally biased region" description="Basic residues" evidence="11">
    <location>
        <begin position="11"/>
        <end position="22"/>
    </location>
</feature>
<dbReference type="SMART" id="SM01125">
    <property type="entry name" value="DCP2"/>
    <property type="match status" value="1"/>
</dbReference>
<dbReference type="GO" id="GO:0000184">
    <property type="term" value="P:nuclear-transcribed mRNA catabolic process, nonsense-mediated decay"/>
    <property type="evidence" value="ECO:0007669"/>
    <property type="project" value="InterPro"/>
</dbReference>
<dbReference type="WBParaSite" id="PSU_v2.g13285.t1">
    <property type="protein sequence ID" value="PSU_v2.g13285.t1"/>
    <property type="gene ID" value="PSU_v2.g13285"/>
</dbReference>
<dbReference type="InterPro" id="IPR000086">
    <property type="entry name" value="NUDIX_hydrolase_dom"/>
</dbReference>
<comment type="catalytic activity">
    <reaction evidence="9">
        <text>a 5'-end (N(7)-methyl 5'-triphosphoguanosine)-ribonucleoside in mRNA + H2O = N(7)-methyl-GDP + a 5'-end phospho-ribonucleoside in mRNA + 2 H(+)</text>
        <dbReference type="Rhea" id="RHEA:67484"/>
        <dbReference type="Rhea" id="RHEA-COMP:15692"/>
        <dbReference type="Rhea" id="RHEA-COMP:17167"/>
        <dbReference type="ChEBI" id="CHEBI:15377"/>
        <dbReference type="ChEBI" id="CHEBI:15378"/>
        <dbReference type="ChEBI" id="CHEBI:63714"/>
        <dbReference type="ChEBI" id="CHEBI:138282"/>
        <dbReference type="ChEBI" id="CHEBI:156461"/>
        <dbReference type="EC" id="3.6.1.62"/>
    </reaction>
    <physiologicalReaction direction="left-to-right" evidence="9">
        <dbReference type="Rhea" id="RHEA:67485"/>
    </physiologicalReaction>
</comment>
<evidence type="ECO:0000256" key="11">
    <source>
        <dbReference type="SAM" id="MobiDB-lite"/>
    </source>
</evidence>
<evidence type="ECO:0000256" key="6">
    <source>
        <dbReference type="ARBA" id="ARBA00022801"/>
    </source>
</evidence>
<evidence type="ECO:0000313" key="13">
    <source>
        <dbReference type="Proteomes" id="UP000887577"/>
    </source>
</evidence>
<comment type="cofactor">
    <cofactor evidence="1">
        <name>Mn(2+)</name>
        <dbReference type="ChEBI" id="CHEBI:29035"/>
    </cofactor>
</comment>
<keyword evidence="6" id="KW-0378">Hydrolase</keyword>
<dbReference type="GO" id="GO:0030145">
    <property type="term" value="F:manganese ion binding"/>
    <property type="evidence" value="ECO:0007669"/>
    <property type="project" value="InterPro"/>
</dbReference>
<dbReference type="Gene3D" id="1.10.10.1050">
    <property type="entry name" value="Dcp2, box A domain"/>
    <property type="match status" value="1"/>
</dbReference>
<evidence type="ECO:0000256" key="5">
    <source>
        <dbReference type="ARBA" id="ARBA00022723"/>
    </source>
</evidence>
<dbReference type="GO" id="GO:0000290">
    <property type="term" value="P:deadenylation-dependent decapping of nuclear-transcribed mRNA"/>
    <property type="evidence" value="ECO:0007669"/>
    <property type="project" value="InterPro"/>
</dbReference>
<feature type="region of interest" description="Disordered" evidence="11">
    <location>
        <begin position="432"/>
        <end position="498"/>
    </location>
</feature>
<keyword evidence="4" id="KW-0963">Cytoplasm</keyword>
<accession>A0A914Y224</accession>
<evidence type="ECO:0000256" key="3">
    <source>
        <dbReference type="ARBA" id="ARBA00005279"/>
    </source>
</evidence>
<sequence length="599" mass="67939">MEENQLAEGSKRRRQRGKRKSLRTSESKPALDFTDIPEQILADICERFVISLPDDLKEDNIRICFEIELAFWFFLDNYNDSSVCNVNNKQHREDFKNFAKVIFKYVDYLRPRLTEFDKIMTDFVDYKKSIPVKGAILLDKSLNYVLLVQGYYASKGSWGFPKGKVNENESDVDCAIREVQEEVGYDINDKINPHCYISRVVGKTPTQLFIVKDVEIDFLFKPEAPYEIRRIQWFSVWDLPLHQTDREACARFDLKPTNFFTIATFIKQLQKFVRCEQNRAPKVSNINIGQRSAFMPVVPRKSLPPPSSSSSSIPEVPQKLENPSSSSPMEALTINTASSPPPSSSSSEAVFKPLHLNSQASPLTKQSFTGESFLKMITSMLYEVPDEEYSAREGESSASNDNISINEESEYETILKLNETAELVMRTSESVLKTPATEKKPFPGEECSSLHRGSEPYDSFGAGAEEQNNQYFARTPKSSRSRRNRRNRKSQCSENDNILPFTEETSVSDVVLPENLLNHEQGINFNLSNVLECKTPNSVGTPSPPSLHQSPGRPLHAPVPTTLSYVPFSPPAGPVKMNAQVSKYCCTKWNNKVCLFFLE</sequence>
<feature type="domain" description="Nudix hydrolase" evidence="12">
    <location>
        <begin position="128"/>
        <end position="262"/>
    </location>
</feature>
<dbReference type="InterPro" id="IPR044099">
    <property type="entry name" value="Dcp2_NUDIX"/>
</dbReference>
<dbReference type="InterPro" id="IPR007722">
    <property type="entry name" value="DCP2_BoxA"/>
</dbReference>
<dbReference type="Gene3D" id="3.90.79.10">
    <property type="entry name" value="Nucleoside Triphosphate Pyrophosphohydrolase"/>
    <property type="match status" value="1"/>
</dbReference>
<proteinExistence type="inferred from homology"/>
<reference evidence="14" key="1">
    <citation type="submission" date="2022-11" db="UniProtKB">
        <authorList>
            <consortium name="WormBaseParasite"/>
        </authorList>
    </citation>
    <scope>IDENTIFICATION</scope>
</reference>
<dbReference type="AlphaFoldDB" id="A0A914Y224"/>
<evidence type="ECO:0000259" key="12">
    <source>
        <dbReference type="PROSITE" id="PS51462"/>
    </source>
</evidence>
<evidence type="ECO:0000256" key="1">
    <source>
        <dbReference type="ARBA" id="ARBA00001936"/>
    </source>
</evidence>
<dbReference type="InterPro" id="IPR036189">
    <property type="entry name" value="DCP2_BoxA_sf"/>
</dbReference>
<comment type="subcellular location">
    <subcellularLocation>
        <location evidence="2">Cytoplasm</location>
    </subcellularLocation>
</comment>
<evidence type="ECO:0000256" key="9">
    <source>
        <dbReference type="ARBA" id="ARBA00047661"/>
    </source>
</evidence>
<evidence type="ECO:0000256" key="4">
    <source>
        <dbReference type="ARBA" id="ARBA00022490"/>
    </source>
</evidence>
<comment type="similarity">
    <text evidence="3">Belongs to the Nudix hydrolase family. DCP2 subfamily.</text>
</comment>
<dbReference type="FunFam" id="3.90.79.10:FF:000003">
    <property type="entry name" value="M7GpppN-mRNA hydrolase isoform 2"/>
    <property type="match status" value="1"/>
</dbReference>
<dbReference type="GO" id="GO:0140933">
    <property type="term" value="F:5'-(N(7)-methylguanosine 5'-triphospho)-[mRNA] hydrolase activity"/>
    <property type="evidence" value="ECO:0007669"/>
    <property type="project" value="UniProtKB-EC"/>
</dbReference>
<feature type="compositionally biased region" description="Basic and acidic residues" evidence="11">
    <location>
        <begin position="436"/>
        <end position="455"/>
    </location>
</feature>
<keyword evidence="5" id="KW-0479">Metal-binding</keyword>
<dbReference type="GO" id="GO:0003723">
    <property type="term" value="F:RNA binding"/>
    <property type="evidence" value="ECO:0007669"/>
    <property type="project" value="UniProtKB-KW"/>
</dbReference>
<keyword evidence="13" id="KW-1185">Reference proteome</keyword>
<dbReference type="Proteomes" id="UP000887577">
    <property type="component" value="Unplaced"/>
</dbReference>
<keyword evidence="7" id="KW-0694">RNA-binding</keyword>
<feature type="region of interest" description="Disordered" evidence="11">
    <location>
        <begin position="297"/>
        <end position="349"/>
    </location>
</feature>
<organism evidence="13 14">
    <name type="scientific">Panagrolaimus superbus</name>
    <dbReference type="NCBI Taxonomy" id="310955"/>
    <lineage>
        <taxon>Eukaryota</taxon>
        <taxon>Metazoa</taxon>
        <taxon>Ecdysozoa</taxon>
        <taxon>Nematoda</taxon>
        <taxon>Chromadorea</taxon>
        <taxon>Rhabditida</taxon>
        <taxon>Tylenchina</taxon>
        <taxon>Panagrolaimomorpha</taxon>
        <taxon>Panagrolaimoidea</taxon>
        <taxon>Panagrolaimidae</taxon>
        <taxon>Panagrolaimus</taxon>
    </lineage>
</organism>
<protein>
    <recommendedName>
        <fullName evidence="10">mRNA-decapping enzyme 2</fullName>
    </recommendedName>
</protein>
<dbReference type="SUPFAM" id="SSF55811">
    <property type="entry name" value="Nudix"/>
    <property type="match status" value="1"/>
</dbReference>
<feature type="compositionally biased region" description="Polar residues" evidence="11">
    <location>
        <begin position="321"/>
        <end position="337"/>
    </location>
</feature>
<evidence type="ECO:0000256" key="2">
    <source>
        <dbReference type="ARBA" id="ARBA00004496"/>
    </source>
</evidence>
<keyword evidence="8" id="KW-0464">Manganese</keyword>
<dbReference type="PROSITE" id="PS00893">
    <property type="entry name" value="NUDIX_BOX"/>
    <property type="match status" value="1"/>
</dbReference>
<dbReference type="GO" id="GO:0000932">
    <property type="term" value="C:P-body"/>
    <property type="evidence" value="ECO:0007669"/>
    <property type="project" value="TreeGrafter"/>
</dbReference>
<name>A0A914Y224_9BILA</name>
<dbReference type="PANTHER" id="PTHR23114">
    <property type="entry name" value="M7GPPPN-MRNA HYDROLASE"/>
    <property type="match status" value="1"/>
</dbReference>
<dbReference type="PROSITE" id="PS51462">
    <property type="entry name" value="NUDIX"/>
    <property type="match status" value="1"/>
</dbReference>
<feature type="compositionally biased region" description="Basic residues" evidence="11">
    <location>
        <begin position="477"/>
        <end position="489"/>
    </location>
</feature>
<evidence type="ECO:0000256" key="7">
    <source>
        <dbReference type="ARBA" id="ARBA00022884"/>
    </source>
</evidence>
<dbReference type="CDD" id="cd03672">
    <property type="entry name" value="NUDIX_Dcp2p_Nudt20"/>
    <property type="match status" value="1"/>
</dbReference>
<feature type="compositionally biased region" description="Low complexity" evidence="11">
    <location>
        <begin position="308"/>
        <end position="317"/>
    </location>
</feature>
<dbReference type="InterPro" id="IPR020084">
    <property type="entry name" value="NUDIX_hydrolase_CS"/>
</dbReference>
<dbReference type="Pfam" id="PF05026">
    <property type="entry name" value="DCP2"/>
    <property type="match status" value="1"/>
</dbReference>
<dbReference type="SUPFAM" id="SSF140586">
    <property type="entry name" value="Dcp2 domain-like"/>
    <property type="match status" value="1"/>
</dbReference>
<evidence type="ECO:0000256" key="8">
    <source>
        <dbReference type="ARBA" id="ARBA00023211"/>
    </source>
</evidence>
<dbReference type="Pfam" id="PF00293">
    <property type="entry name" value="NUDIX"/>
    <property type="match status" value="1"/>
</dbReference>